<evidence type="ECO:0000256" key="8">
    <source>
        <dbReference type="SAM" id="MobiDB-lite"/>
    </source>
</evidence>
<feature type="transmembrane region" description="Helical" evidence="9">
    <location>
        <begin position="557"/>
        <end position="577"/>
    </location>
</feature>
<evidence type="ECO:0000256" key="1">
    <source>
        <dbReference type="ARBA" id="ARBA00004651"/>
    </source>
</evidence>
<evidence type="ECO:0000313" key="10">
    <source>
        <dbReference type="EMBL" id="RGL11604.1"/>
    </source>
</evidence>
<feature type="transmembrane region" description="Helical" evidence="9">
    <location>
        <begin position="583"/>
        <end position="604"/>
    </location>
</feature>
<dbReference type="GO" id="GO:0009252">
    <property type="term" value="P:peptidoglycan biosynthetic process"/>
    <property type="evidence" value="ECO:0007669"/>
    <property type="project" value="UniProtKB-KW"/>
</dbReference>
<dbReference type="GO" id="GO:0015648">
    <property type="term" value="F:lipid-linked peptidoglycan transporter activity"/>
    <property type="evidence" value="ECO:0007669"/>
    <property type="project" value="TreeGrafter"/>
</dbReference>
<dbReference type="RefSeq" id="WP_117678961.1">
    <property type="nucleotide sequence ID" value="NZ_QSRJ01000002.1"/>
</dbReference>
<accession>A0A3E4QXP4</accession>
<organism evidence="10 11">
    <name type="scientific">Collinsella tanakaei</name>
    <dbReference type="NCBI Taxonomy" id="626935"/>
    <lineage>
        <taxon>Bacteria</taxon>
        <taxon>Bacillati</taxon>
        <taxon>Actinomycetota</taxon>
        <taxon>Coriobacteriia</taxon>
        <taxon>Coriobacteriales</taxon>
        <taxon>Coriobacteriaceae</taxon>
        <taxon>Collinsella</taxon>
    </lineage>
</organism>
<keyword evidence="4" id="KW-0133">Cell shape</keyword>
<dbReference type="PANTHER" id="PTHR47019:SF1">
    <property type="entry name" value="LIPID II FLIPPASE MURJ"/>
    <property type="match status" value="1"/>
</dbReference>
<feature type="transmembrane region" description="Helical" evidence="9">
    <location>
        <begin position="297"/>
        <end position="322"/>
    </location>
</feature>
<reference evidence="10 11" key="1">
    <citation type="submission" date="2018-08" db="EMBL/GenBank/DDBJ databases">
        <title>A genome reference for cultivated species of the human gut microbiota.</title>
        <authorList>
            <person name="Zou Y."/>
            <person name="Xue W."/>
            <person name="Luo G."/>
        </authorList>
    </citation>
    <scope>NUCLEOTIDE SEQUENCE [LARGE SCALE GENOMIC DNA]</scope>
    <source>
        <strain evidence="10 11">TF08-14</strain>
    </source>
</reference>
<keyword evidence="2" id="KW-1003">Cell membrane</keyword>
<dbReference type="Pfam" id="PF03023">
    <property type="entry name" value="MurJ"/>
    <property type="match status" value="1"/>
</dbReference>
<feature type="transmembrane region" description="Helical" evidence="9">
    <location>
        <begin position="364"/>
        <end position="387"/>
    </location>
</feature>
<feature type="transmembrane region" description="Helical" evidence="9">
    <location>
        <begin position="448"/>
        <end position="471"/>
    </location>
</feature>
<feature type="transmembrane region" description="Helical" evidence="9">
    <location>
        <begin position="624"/>
        <end position="644"/>
    </location>
</feature>
<evidence type="ECO:0000256" key="9">
    <source>
        <dbReference type="SAM" id="Phobius"/>
    </source>
</evidence>
<name>A0A3E4QXP4_9ACTN</name>
<dbReference type="GO" id="GO:0005886">
    <property type="term" value="C:plasma membrane"/>
    <property type="evidence" value="ECO:0007669"/>
    <property type="project" value="UniProtKB-SubCell"/>
</dbReference>
<feature type="transmembrane region" description="Helical" evidence="9">
    <location>
        <begin position="329"/>
        <end position="352"/>
    </location>
</feature>
<evidence type="ECO:0000256" key="5">
    <source>
        <dbReference type="ARBA" id="ARBA00022984"/>
    </source>
</evidence>
<feature type="transmembrane region" description="Helical" evidence="9">
    <location>
        <begin position="656"/>
        <end position="676"/>
    </location>
</feature>
<feature type="transmembrane region" description="Helical" evidence="9">
    <location>
        <begin position="408"/>
        <end position="428"/>
    </location>
</feature>
<proteinExistence type="predicted"/>
<feature type="region of interest" description="Disordered" evidence="8">
    <location>
        <begin position="1"/>
        <end position="28"/>
    </location>
</feature>
<comment type="caution">
    <text evidence="10">The sequence shown here is derived from an EMBL/GenBank/DDBJ whole genome shotgun (WGS) entry which is preliminary data.</text>
</comment>
<gene>
    <name evidence="10" type="ORF">DXC81_02080</name>
</gene>
<evidence type="ECO:0000256" key="2">
    <source>
        <dbReference type="ARBA" id="ARBA00022475"/>
    </source>
</evidence>
<evidence type="ECO:0000256" key="6">
    <source>
        <dbReference type="ARBA" id="ARBA00022989"/>
    </source>
</evidence>
<keyword evidence="6 9" id="KW-1133">Transmembrane helix</keyword>
<feature type="transmembrane region" description="Helical" evidence="9">
    <location>
        <begin position="222"/>
        <end position="243"/>
    </location>
</feature>
<dbReference type="InterPro" id="IPR004268">
    <property type="entry name" value="MurJ"/>
</dbReference>
<evidence type="ECO:0000256" key="3">
    <source>
        <dbReference type="ARBA" id="ARBA00022692"/>
    </source>
</evidence>
<dbReference type="GO" id="GO:0008360">
    <property type="term" value="P:regulation of cell shape"/>
    <property type="evidence" value="ECO:0007669"/>
    <property type="project" value="UniProtKB-KW"/>
</dbReference>
<keyword evidence="5" id="KW-0573">Peptidoglycan synthesis</keyword>
<evidence type="ECO:0000256" key="7">
    <source>
        <dbReference type="ARBA" id="ARBA00023136"/>
    </source>
</evidence>
<feature type="transmembrane region" description="Helical" evidence="9">
    <location>
        <begin position="197"/>
        <end position="216"/>
    </location>
</feature>
<dbReference type="Proteomes" id="UP000260943">
    <property type="component" value="Unassembled WGS sequence"/>
</dbReference>
<sequence>MDMDERPRGRHFASKPTVRSEAPRPDETTAFLAAARTRFEGDGMLMRRPDETSVYLSAAERSRLEAALAPVPVQPMGEMDNVGDLFPADSELVAEEGSDFATGELFSDAGVTGALGGDHAALVSHATPSHVAARAHAAARGDAALESEPAESTGVIPAMDEDFESEEEVEQIASQKANTASILVIISRITGFGRTMAQANALSGALMAVASCYTVASTMPNFLYELVMGGMLITSFLPVYVSVRKRLGRQGAADYASNLLSLVVMLMGVMSVVSFIFAAPLIWTQSAGASSDFNFDLAVWFFRFFAFEIVLYGLSSIISGVLNAERDYFWSNAAPIVNNVITIASFSLYAHVVKSGILTWEQALIILAVGNPLGVAAQVFMQIPALARHGVRLRFRVDLHDPAIKETLAIGLPTLVVTFASFPTSAVQSSCALQVTANGAAIAYYSRVWYVLPYSILAIPISVTMFTELSNFRVAGRMDAYKRALVSGMRKLMFTLIPCSLLLIVFAPVLIAVIGGFDAEDAALTAAYLQVQAVALPFYALSTYLQKVCSSLMRMKFYAIATCVAAVVQVTFCIVLTPVYGLYVVPFSSTFFFIAVDVVTILNVRREIGSLGLSSVVSSCVRGLVFGLLGAATGAGILLALNMFAGEVGGSMMRGLIYACAAGIPSLIMCYGLSYAMHKSEAPFFDAIFGKVGRLVRRA</sequence>
<feature type="transmembrane region" description="Helical" evidence="9">
    <location>
        <begin position="255"/>
        <end position="277"/>
    </location>
</feature>
<keyword evidence="3 9" id="KW-0812">Transmembrane</keyword>
<protein>
    <submittedName>
        <fullName evidence="10">Murein biosynthesis integral membrane protein MurJ</fullName>
    </submittedName>
</protein>
<dbReference type="AlphaFoldDB" id="A0A3E4QXP4"/>
<evidence type="ECO:0000256" key="4">
    <source>
        <dbReference type="ARBA" id="ARBA00022960"/>
    </source>
</evidence>
<dbReference type="CDD" id="cd13123">
    <property type="entry name" value="MATE_MurJ_like"/>
    <property type="match status" value="1"/>
</dbReference>
<dbReference type="EMBL" id="QSRJ01000002">
    <property type="protein sequence ID" value="RGL11604.1"/>
    <property type="molecule type" value="Genomic_DNA"/>
</dbReference>
<keyword evidence="7 9" id="KW-0472">Membrane</keyword>
<feature type="transmembrane region" description="Helical" evidence="9">
    <location>
        <begin position="526"/>
        <end position="545"/>
    </location>
</feature>
<dbReference type="GO" id="GO:0034204">
    <property type="term" value="P:lipid translocation"/>
    <property type="evidence" value="ECO:0007669"/>
    <property type="project" value="TreeGrafter"/>
</dbReference>
<feature type="transmembrane region" description="Helical" evidence="9">
    <location>
        <begin position="492"/>
        <end position="514"/>
    </location>
</feature>
<evidence type="ECO:0000313" key="11">
    <source>
        <dbReference type="Proteomes" id="UP000260943"/>
    </source>
</evidence>
<comment type="subcellular location">
    <subcellularLocation>
        <location evidence="1">Cell membrane</location>
        <topology evidence="1">Multi-pass membrane protein</topology>
    </subcellularLocation>
</comment>
<dbReference type="PANTHER" id="PTHR47019">
    <property type="entry name" value="LIPID II FLIPPASE MURJ"/>
    <property type="match status" value="1"/>
</dbReference>
<dbReference type="InterPro" id="IPR051050">
    <property type="entry name" value="Lipid_II_flippase_MurJ/MviN"/>
</dbReference>